<feature type="transmembrane region" description="Helical" evidence="3">
    <location>
        <begin position="12"/>
        <end position="33"/>
    </location>
</feature>
<dbReference type="Gene3D" id="1.10.238.10">
    <property type="entry name" value="EF-hand"/>
    <property type="match status" value="2"/>
</dbReference>
<dbReference type="AlphaFoldDB" id="A0A7S4MIB0"/>
<dbReference type="EMBL" id="HBKO01021035">
    <property type="protein sequence ID" value="CAE2223676.1"/>
    <property type="molecule type" value="Transcribed_RNA"/>
</dbReference>
<keyword evidence="2" id="KW-0106">Calcium</keyword>
<accession>A0A7S4MIB0</accession>
<keyword evidence="3" id="KW-1133">Transmembrane helix</keyword>
<evidence type="ECO:0000256" key="3">
    <source>
        <dbReference type="SAM" id="Phobius"/>
    </source>
</evidence>
<dbReference type="InterPro" id="IPR002048">
    <property type="entry name" value="EF_hand_dom"/>
</dbReference>
<dbReference type="GO" id="GO:0043226">
    <property type="term" value="C:organelle"/>
    <property type="evidence" value="ECO:0007669"/>
    <property type="project" value="UniProtKB-ARBA"/>
</dbReference>
<dbReference type="SUPFAM" id="SSF47473">
    <property type="entry name" value="EF-hand"/>
    <property type="match status" value="1"/>
</dbReference>
<name>A0A7S4MIB0_9EUKA</name>
<keyword evidence="3" id="KW-0472">Membrane</keyword>
<keyword evidence="1" id="KW-0677">Repeat</keyword>
<dbReference type="InterPro" id="IPR011992">
    <property type="entry name" value="EF-hand-dom_pair"/>
</dbReference>
<dbReference type="PROSITE" id="PS00018">
    <property type="entry name" value="EF_HAND_1"/>
    <property type="match status" value="3"/>
</dbReference>
<dbReference type="SMART" id="SM00054">
    <property type="entry name" value="EFh"/>
    <property type="match status" value="4"/>
</dbReference>
<evidence type="ECO:0000259" key="4">
    <source>
        <dbReference type="PROSITE" id="PS50222"/>
    </source>
</evidence>
<dbReference type="GO" id="GO:0005509">
    <property type="term" value="F:calcium ion binding"/>
    <property type="evidence" value="ECO:0007669"/>
    <property type="project" value="InterPro"/>
</dbReference>
<dbReference type="Pfam" id="PF13499">
    <property type="entry name" value="EF-hand_7"/>
    <property type="match status" value="1"/>
</dbReference>
<dbReference type="InterPro" id="IPR050145">
    <property type="entry name" value="Centrin_CML-like"/>
</dbReference>
<dbReference type="PANTHER" id="PTHR23050">
    <property type="entry name" value="CALCIUM BINDING PROTEIN"/>
    <property type="match status" value="1"/>
</dbReference>
<sequence>MMPPVGAGPGTFAMYAFHWLITPWLAGSIWFYLIAKLTSKARAEVKTKLSMMKFLANFAGKTDGELIQAFKEIDADGGGALDNKELVLAWQKATGEELTPEQAQGLIDEVDEDKNGTLDQSEFIALIRKRCEQPIKSFADQFSDAQLKQIFDDFDDDGNNEMDADELVVAWKKVTNKKISTADAQAIINQGAINGNPTLDKDEFVQVVRAQA</sequence>
<feature type="domain" description="EF-hand" evidence="4">
    <location>
        <begin position="142"/>
        <end position="177"/>
    </location>
</feature>
<feature type="domain" description="EF-hand" evidence="4">
    <location>
        <begin position="61"/>
        <end position="96"/>
    </location>
</feature>
<keyword evidence="3" id="KW-0812">Transmembrane</keyword>
<dbReference type="PROSITE" id="PS50222">
    <property type="entry name" value="EF_HAND_2"/>
    <property type="match status" value="3"/>
</dbReference>
<protein>
    <recommendedName>
        <fullName evidence="4">EF-hand domain-containing protein</fullName>
    </recommendedName>
</protein>
<dbReference type="CDD" id="cd00051">
    <property type="entry name" value="EFh"/>
    <property type="match status" value="1"/>
</dbReference>
<evidence type="ECO:0000256" key="1">
    <source>
        <dbReference type="ARBA" id="ARBA00022737"/>
    </source>
</evidence>
<gene>
    <name evidence="5" type="ORF">CPOL0286_LOCUS9467</name>
</gene>
<evidence type="ECO:0000256" key="2">
    <source>
        <dbReference type="ARBA" id="ARBA00022837"/>
    </source>
</evidence>
<organism evidence="5">
    <name type="scientific">Prymnesium polylepis</name>
    <dbReference type="NCBI Taxonomy" id="72548"/>
    <lineage>
        <taxon>Eukaryota</taxon>
        <taxon>Haptista</taxon>
        <taxon>Haptophyta</taxon>
        <taxon>Prymnesiophyceae</taxon>
        <taxon>Prymnesiales</taxon>
        <taxon>Prymnesiaceae</taxon>
        <taxon>Prymnesium</taxon>
    </lineage>
</organism>
<reference evidence="5" key="1">
    <citation type="submission" date="2021-01" db="EMBL/GenBank/DDBJ databases">
        <authorList>
            <person name="Corre E."/>
            <person name="Pelletier E."/>
            <person name="Niang G."/>
            <person name="Scheremetjew M."/>
            <person name="Finn R."/>
            <person name="Kale V."/>
            <person name="Holt S."/>
            <person name="Cochrane G."/>
            <person name="Meng A."/>
            <person name="Brown T."/>
            <person name="Cohen L."/>
        </authorList>
    </citation>
    <scope>NUCLEOTIDE SEQUENCE</scope>
    <source>
        <strain evidence="5">UIO037</strain>
    </source>
</reference>
<dbReference type="FunFam" id="1.10.238.10:FF:000178">
    <property type="entry name" value="Calmodulin-2 A"/>
    <property type="match status" value="1"/>
</dbReference>
<feature type="domain" description="EF-hand" evidence="4">
    <location>
        <begin position="98"/>
        <end position="133"/>
    </location>
</feature>
<proteinExistence type="predicted"/>
<evidence type="ECO:0000313" key="5">
    <source>
        <dbReference type="EMBL" id="CAE2223676.1"/>
    </source>
</evidence>
<dbReference type="InterPro" id="IPR018247">
    <property type="entry name" value="EF_Hand_1_Ca_BS"/>
</dbReference>